<proteinExistence type="predicted"/>
<protein>
    <recommendedName>
        <fullName evidence="4">7TM GPCR serpentine receptor class x (Srx) domain-containing protein</fullName>
    </recommendedName>
</protein>
<gene>
    <name evidence="2" type="ORF">L596_020951</name>
</gene>
<comment type="caution">
    <text evidence="2">The sequence shown here is derived from an EMBL/GenBank/DDBJ whole genome shotgun (WGS) entry which is preliminary data.</text>
</comment>
<evidence type="ECO:0000313" key="2">
    <source>
        <dbReference type="EMBL" id="TKR73666.1"/>
    </source>
</evidence>
<name>A0A4U5MV14_STECR</name>
<accession>A0A4U5MV14</accession>
<keyword evidence="3" id="KW-1185">Reference proteome</keyword>
<dbReference type="EMBL" id="AZBU02000006">
    <property type="protein sequence ID" value="TKR73666.1"/>
    <property type="molecule type" value="Genomic_DNA"/>
</dbReference>
<dbReference type="InterPro" id="IPR019425">
    <property type="entry name" value="7TM_GPCR_serpentine_rcpt_Srt"/>
</dbReference>
<sequence>MVSTVHYICGFAYVALNCTFMPLYMRILYIFLSTKSYRSLQCYQIMIQIGIVQCLIGICFGIGGVCSIIGQDVAEIGSYAMVVAAGSLRAEAGLSFILAFDRLRVVIKSTIPDFIPKILMAMAWGYGITHSVILLTPLAKISYIPETFTPKYDYGAPHTLLLQEISAVYNWVVSFVTFVMYVAIAVSVVWQHRSSGGSASFKQSWIIVQAAIRFLCDLFITLLFHLGPIIFTPMLWLNIFVGSGNIFNNAILPPVLYVVLHKTLCKEVFSRDGVARKTTVVPLSRNARPS</sequence>
<feature type="transmembrane region" description="Helical" evidence="1">
    <location>
        <begin position="237"/>
        <end position="260"/>
    </location>
</feature>
<organism evidence="2 3">
    <name type="scientific">Steinernema carpocapsae</name>
    <name type="common">Entomopathogenic nematode</name>
    <dbReference type="NCBI Taxonomy" id="34508"/>
    <lineage>
        <taxon>Eukaryota</taxon>
        <taxon>Metazoa</taxon>
        <taxon>Ecdysozoa</taxon>
        <taxon>Nematoda</taxon>
        <taxon>Chromadorea</taxon>
        <taxon>Rhabditida</taxon>
        <taxon>Tylenchina</taxon>
        <taxon>Panagrolaimomorpha</taxon>
        <taxon>Strongyloidoidea</taxon>
        <taxon>Steinernematidae</taxon>
        <taxon>Steinernema</taxon>
    </lineage>
</organism>
<keyword evidence="1" id="KW-1133">Transmembrane helix</keyword>
<feature type="transmembrane region" description="Helical" evidence="1">
    <location>
        <begin position="121"/>
        <end position="144"/>
    </location>
</feature>
<evidence type="ECO:0000256" key="1">
    <source>
        <dbReference type="SAM" id="Phobius"/>
    </source>
</evidence>
<dbReference type="AlphaFoldDB" id="A0A4U5MV14"/>
<dbReference type="Pfam" id="PF10321">
    <property type="entry name" value="7TM_GPCR_Srt"/>
    <property type="match status" value="1"/>
</dbReference>
<reference evidence="2 3" key="1">
    <citation type="journal article" date="2015" name="Genome Biol.">
        <title>Comparative genomics of Steinernema reveals deeply conserved gene regulatory networks.</title>
        <authorList>
            <person name="Dillman A.R."/>
            <person name="Macchietto M."/>
            <person name="Porter C.F."/>
            <person name="Rogers A."/>
            <person name="Williams B."/>
            <person name="Antoshechkin I."/>
            <person name="Lee M.M."/>
            <person name="Goodwin Z."/>
            <person name="Lu X."/>
            <person name="Lewis E.E."/>
            <person name="Goodrich-Blair H."/>
            <person name="Stock S.P."/>
            <person name="Adams B.J."/>
            <person name="Sternberg P.W."/>
            <person name="Mortazavi A."/>
        </authorList>
    </citation>
    <scope>NUCLEOTIDE SEQUENCE [LARGE SCALE GENOMIC DNA]</scope>
    <source>
        <strain evidence="2 3">ALL</strain>
    </source>
</reference>
<evidence type="ECO:0000313" key="3">
    <source>
        <dbReference type="Proteomes" id="UP000298663"/>
    </source>
</evidence>
<evidence type="ECO:0008006" key="4">
    <source>
        <dbReference type="Google" id="ProtNLM"/>
    </source>
</evidence>
<feature type="transmembrane region" description="Helical" evidence="1">
    <location>
        <begin position="211"/>
        <end position="231"/>
    </location>
</feature>
<feature type="transmembrane region" description="Helical" evidence="1">
    <location>
        <begin position="45"/>
        <end position="70"/>
    </location>
</feature>
<dbReference type="OrthoDB" id="10489684at2759"/>
<feature type="transmembrane region" description="Helical" evidence="1">
    <location>
        <begin position="168"/>
        <end position="190"/>
    </location>
</feature>
<keyword evidence="1" id="KW-0472">Membrane</keyword>
<keyword evidence="1" id="KW-0812">Transmembrane</keyword>
<dbReference type="Proteomes" id="UP000298663">
    <property type="component" value="Unassembled WGS sequence"/>
</dbReference>
<reference evidence="2 3" key="2">
    <citation type="journal article" date="2019" name="G3 (Bethesda)">
        <title>Hybrid Assembly of the Genome of the Entomopathogenic Nematode Steinernema carpocapsae Identifies the X-Chromosome.</title>
        <authorList>
            <person name="Serra L."/>
            <person name="Macchietto M."/>
            <person name="Macias-Munoz A."/>
            <person name="McGill C.J."/>
            <person name="Rodriguez I.M."/>
            <person name="Rodriguez B."/>
            <person name="Murad R."/>
            <person name="Mortazavi A."/>
        </authorList>
    </citation>
    <scope>NUCLEOTIDE SEQUENCE [LARGE SCALE GENOMIC DNA]</scope>
    <source>
        <strain evidence="2 3">ALL</strain>
    </source>
</reference>
<feature type="transmembrane region" description="Helical" evidence="1">
    <location>
        <begin position="12"/>
        <end position="33"/>
    </location>
</feature>